<sequence>MFILLSGIVLILNIIIALYYYEWIEMPSRIEAKVTIAKLLEVAYSKNKGITTELMRSKDNFKVTVDQHGKVLMSGSVGVLTFSADDALKELGVKVKFISVSFSKVDEKNIKYKATFTFMKVASLSISGNFDIEDMILSCSGILCRAARALKNRPAVIEHELQRAIGGIM</sequence>
<evidence type="ECO:0000313" key="2">
    <source>
        <dbReference type="Proteomes" id="UP001170624"/>
    </source>
</evidence>
<gene>
    <name evidence="1" type="ORF">Q4568_15765</name>
</gene>
<reference evidence="1" key="1">
    <citation type="submission" date="2023-07" db="EMBL/GenBank/DDBJ databases">
        <title>Genome content predicts the carbon catabolic preferences of heterotrophic bacteria.</title>
        <authorList>
            <person name="Gralka M."/>
        </authorList>
    </citation>
    <scope>NUCLEOTIDE SEQUENCE</scope>
    <source>
        <strain evidence="1">G2M05</strain>
    </source>
</reference>
<protein>
    <recommendedName>
        <fullName evidence="3">Transcriptional regulator</fullName>
    </recommendedName>
</protein>
<evidence type="ECO:0008006" key="3">
    <source>
        <dbReference type="Google" id="ProtNLM"/>
    </source>
</evidence>
<dbReference type="AlphaFoldDB" id="A0AAW7Y6B4"/>
<comment type="caution">
    <text evidence="1">The sequence shown here is derived from an EMBL/GenBank/DDBJ whole genome shotgun (WGS) entry which is preliminary data.</text>
</comment>
<evidence type="ECO:0000313" key="1">
    <source>
        <dbReference type="EMBL" id="MDO6544002.1"/>
    </source>
</evidence>
<dbReference type="RefSeq" id="WP_303500426.1">
    <property type="nucleotide sequence ID" value="NZ_JAUOPU010000018.1"/>
</dbReference>
<organism evidence="1 2">
    <name type="scientific">Photobacterium sanguinicancri</name>
    <dbReference type="NCBI Taxonomy" id="875932"/>
    <lineage>
        <taxon>Bacteria</taxon>
        <taxon>Pseudomonadati</taxon>
        <taxon>Pseudomonadota</taxon>
        <taxon>Gammaproteobacteria</taxon>
        <taxon>Vibrionales</taxon>
        <taxon>Vibrionaceae</taxon>
        <taxon>Photobacterium</taxon>
    </lineage>
</organism>
<name>A0AAW7Y6B4_9GAMM</name>
<dbReference type="EMBL" id="JAUOPU010000018">
    <property type="protein sequence ID" value="MDO6544002.1"/>
    <property type="molecule type" value="Genomic_DNA"/>
</dbReference>
<accession>A0AAW7Y6B4</accession>
<dbReference type="Proteomes" id="UP001170624">
    <property type="component" value="Unassembled WGS sequence"/>
</dbReference>
<proteinExistence type="predicted"/>